<evidence type="ECO:0000313" key="1">
    <source>
        <dbReference type="EMBL" id="VFU12739.1"/>
    </source>
</evidence>
<dbReference type="Gene3D" id="3.30.420.130">
    <property type="entry name" value="Dinitrogenase iron-molybdenum cofactor biosynthesis domain"/>
    <property type="match status" value="1"/>
</dbReference>
<sequence>MRIAIAHCRGRLSPVFDFSNSLCLIDIDCGRETSRELRALVSREPFRRAGEVLALGVDILICGALSRQMETALDAAGVRTVGFICGNLDDVVAAFLQGSLEDGRLLMPGCAAGRTRRRRRNRRGRG</sequence>
<reference evidence="1" key="1">
    <citation type="submission" date="2019-03" db="EMBL/GenBank/DDBJ databases">
        <authorList>
            <person name="Hao L."/>
        </authorList>
    </citation>
    <scope>NUCLEOTIDE SEQUENCE</scope>
</reference>
<dbReference type="EMBL" id="CAADRM010000052">
    <property type="protein sequence ID" value="VFU12739.1"/>
    <property type="molecule type" value="Genomic_DNA"/>
</dbReference>
<dbReference type="AlphaFoldDB" id="A0A485LWG7"/>
<dbReference type="InterPro" id="IPR036105">
    <property type="entry name" value="DiNase_FeMo-co_biosyn_sf"/>
</dbReference>
<proteinExistence type="predicted"/>
<protein>
    <recommendedName>
        <fullName evidence="2">Dinitrogenase iron-molybdenum cofactor biosynthesis domain-containing protein</fullName>
    </recommendedName>
</protein>
<name>A0A485LWG7_9ZZZZ</name>
<gene>
    <name evidence="1" type="ORF">SCFA_1450001</name>
</gene>
<organism evidence="1">
    <name type="scientific">anaerobic digester metagenome</name>
    <dbReference type="NCBI Taxonomy" id="1263854"/>
    <lineage>
        <taxon>unclassified sequences</taxon>
        <taxon>metagenomes</taxon>
        <taxon>ecological metagenomes</taxon>
    </lineage>
</organism>
<dbReference type="SUPFAM" id="SSF53146">
    <property type="entry name" value="Nitrogenase accessory factor-like"/>
    <property type="match status" value="1"/>
</dbReference>
<evidence type="ECO:0008006" key="2">
    <source>
        <dbReference type="Google" id="ProtNLM"/>
    </source>
</evidence>
<accession>A0A485LWG7</accession>